<dbReference type="InterPro" id="IPR035500">
    <property type="entry name" value="NHR-like_dom_sf"/>
</dbReference>
<evidence type="ECO:0000256" key="3">
    <source>
        <dbReference type="ARBA" id="ARBA00023170"/>
    </source>
</evidence>
<evidence type="ECO:0000313" key="5">
    <source>
        <dbReference type="EMBL" id="CAJ0601107.1"/>
    </source>
</evidence>
<evidence type="ECO:0000256" key="2">
    <source>
        <dbReference type="ARBA" id="ARBA00023163"/>
    </source>
</evidence>
<keyword evidence="1" id="KW-0805">Transcription regulation</keyword>
<keyword evidence="6" id="KW-1185">Reference proteome</keyword>
<evidence type="ECO:0000313" key="6">
    <source>
        <dbReference type="Proteomes" id="UP001176961"/>
    </source>
</evidence>
<protein>
    <recommendedName>
        <fullName evidence="4">NR LBD domain-containing protein</fullName>
    </recommendedName>
</protein>
<evidence type="ECO:0000256" key="1">
    <source>
        <dbReference type="ARBA" id="ARBA00023015"/>
    </source>
</evidence>
<sequence length="328" mass="37707">MALMPHMRDAKSDDESDEANDWLPEIIVEESHFPASLFGYQFALDIAQDANFQQLLRNLNSLEIYCDAPHESFYEPTSSCCIDVSIEEAFSSPQKISTRRPLETSNNRQITLRTLKRMWCRLVAHYFEWVAGVPELRLMDAQQRIKLVTRQLCKIICLVVSFWTYQRGDEGIFFGSGLSFYPKEEHDHVLSNYLTALANVIQSHVVTTFQQIGVTREEYLLLKLVALFEHALTIAALHVRFPLADGLIVENALTKYRTAMVNHIKYSNPQLDHEAVMTRISTLFGVVPYLELLSELDNMHLTNLIMRNNGDMQGRLTNEIHVNSLRID</sequence>
<dbReference type="InterPro" id="IPR000536">
    <property type="entry name" value="Nucl_hrmn_rcpt_lig-bd"/>
</dbReference>
<dbReference type="SUPFAM" id="SSF48508">
    <property type="entry name" value="Nuclear receptor ligand-binding domain"/>
    <property type="match status" value="1"/>
</dbReference>
<dbReference type="Proteomes" id="UP001176961">
    <property type="component" value="Unassembled WGS sequence"/>
</dbReference>
<gene>
    <name evidence="5" type="ORF">CYNAS_LOCUS13090</name>
</gene>
<dbReference type="SMART" id="SM00430">
    <property type="entry name" value="HOLI"/>
    <property type="match status" value="1"/>
</dbReference>
<dbReference type="InterPro" id="IPR052499">
    <property type="entry name" value="C.elegans_NHRs"/>
</dbReference>
<dbReference type="PANTHER" id="PTHR47630">
    <property type="entry name" value="NUCLEAR HORMONE RECEPTOR FAMILY-RELATED-RELATED"/>
    <property type="match status" value="1"/>
</dbReference>
<keyword evidence="2" id="KW-0804">Transcription</keyword>
<dbReference type="AlphaFoldDB" id="A0AA36GZR0"/>
<name>A0AA36GZR0_CYLNA</name>
<comment type="caution">
    <text evidence="5">The sequence shown here is derived from an EMBL/GenBank/DDBJ whole genome shotgun (WGS) entry which is preliminary data.</text>
</comment>
<evidence type="ECO:0000259" key="4">
    <source>
        <dbReference type="PROSITE" id="PS51843"/>
    </source>
</evidence>
<organism evidence="5 6">
    <name type="scientific">Cylicocyclus nassatus</name>
    <name type="common">Nematode worm</name>
    <dbReference type="NCBI Taxonomy" id="53992"/>
    <lineage>
        <taxon>Eukaryota</taxon>
        <taxon>Metazoa</taxon>
        <taxon>Ecdysozoa</taxon>
        <taxon>Nematoda</taxon>
        <taxon>Chromadorea</taxon>
        <taxon>Rhabditida</taxon>
        <taxon>Rhabditina</taxon>
        <taxon>Rhabditomorpha</taxon>
        <taxon>Strongyloidea</taxon>
        <taxon>Strongylidae</taxon>
        <taxon>Cylicocyclus</taxon>
    </lineage>
</organism>
<accession>A0AA36GZR0</accession>
<keyword evidence="3" id="KW-0675">Receptor</keyword>
<dbReference type="Gene3D" id="1.10.565.10">
    <property type="entry name" value="Retinoid X Receptor"/>
    <property type="match status" value="1"/>
</dbReference>
<dbReference type="EMBL" id="CATQJL010000305">
    <property type="protein sequence ID" value="CAJ0601107.1"/>
    <property type="molecule type" value="Genomic_DNA"/>
</dbReference>
<feature type="domain" description="NR LBD" evidence="4">
    <location>
        <begin position="81"/>
        <end position="323"/>
    </location>
</feature>
<proteinExistence type="predicted"/>
<dbReference type="PROSITE" id="PS51843">
    <property type="entry name" value="NR_LBD"/>
    <property type="match status" value="1"/>
</dbReference>
<dbReference type="PANTHER" id="PTHR47630:SF5">
    <property type="entry name" value="NR LBD DOMAIN-CONTAINING PROTEIN"/>
    <property type="match status" value="1"/>
</dbReference>
<dbReference type="Pfam" id="PF00104">
    <property type="entry name" value="Hormone_recep"/>
    <property type="match status" value="1"/>
</dbReference>
<reference evidence="5" key="1">
    <citation type="submission" date="2023-07" db="EMBL/GenBank/DDBJ databases">
        <authorList>
            <consortium name="CYATHOMIX"/>
        </authorList>
    </citation>
    <scope>NUCLEOTIDE SEQUENCE</scope>
    <source>
        <strain evidence="5">N/A</strain>
    </source>
</reference>